<protein>
    <submittedName>
        <fullName evidence="3">Uncharacterized protein</fullName>
    </submittedName>
</protein>
<evidence type="ECO:0000313" key="4">
    <source>
        <dbReference type="Proteomes" id="UP000799444"/>
    </source>
</evidence>
<keyword evidence="2" id="KW-1133">Transmembrane helix</keyword>
<accession>A0A9P4QK07</accession>
<name>A0A9P4QK07_9PLEO</name>
<dbReference type="EMBL" id="ML996354">
    <property type="protein sequence ID" value="KAF2727120.1"/>
    <property type="molecule type" value="Genomic_DNA"/>
</dbReference>
<feature type="region of interest" description="Disordered" evidence="1">
    <location>
        <begin position="62"/>
        <end position="82"/>
    </location>
</feature>
<feature type="non-terminal residue" evidence="3">
    <location>
        <position position="1"/>
    </location>
</feature>
<feature type="transmembrane region" description="Helical" evidence="2">
    <location>
        <begin position="20"/>
        <end position="38"/>
    </location>
</feature>
<keyword evidence="2" id="KW-0472">Membrane</keyword>
<comment type="caution">
    <text evidence="3">The sequence shown here is derived from an EMBL/GenBank/DDBJ whole genome shotgun (WGS) entry which is preliminary data.</text>
</comment>
<keyword evidence="4" id="KW-1185">Reference proteome</keyword>
<evidence type="ECO:0000313" key="3">
    <source>
        <dbReference type="EMBL" id="KAF2727120.1"/>
    </source>
</evidence>
<evidence type="ECO:0000256" key="2">
    <source>
        <dbReference type="SAM" id="Phobius"/>
    </source>
</evidence>
<gene>
    <name evidence="3" type="ORF">EJ04DRAFT_529708</name>
</gene>
<sequence length="194" mass="21385">TGRGEAQPYRTTDCWQPCSLGILIVYIGTALFGIGMFYTPQLSKAIEDIPFERYRSIQHANKLRTESESGPSSPEVLNEGECVPETPVNSIQQSVHLRKSGNKVGYEIIELDDRDMSTPDTAQEEDAQVEEGYIDASSVPSEAELLSNVVETLQPTDEAPRSNGVHIALMDLIRAQEASLEASRRLLKAFNKDG</sequence>
<dbReference type="AlphaFoldDB" id="A0A9P4QK07"/>
<dbReference type="Proteomes" id="UP000799444">
    <property type="component" value="Unassembled WGS sequence"/>
</dbReference>
<organism evidence="3 4">
    <name type="scientific">Polyplosphaeria fusca</name>
    <dbReference type="NCBI Taxonomy" id="682080"/>
    <lineage>
        <taxon>Eukaryota</taxon>
        <taxon>Fungi</taxon>
        <taxon>Dikarya</taxon>
        <taxon>Ascomycota</taxon>
        <taxon>Pezizomycotina</taxon>
        <taxon>Dothideomycetes</taxon>
        <taxon>Pleosporomycetidae</taxon>
        <taxon>Pleosporales</taxon>
        <taxon>Tetraplosphaeriaceae</taxon>
        <taxon>Polyplosphaeria</taxon>
    </lineage>
</organism>
<proteinExistence type="predicted"/>
<reference evidence="3" key="1">
    <citation type="journal article" date="2020" name="Stud. Mycol.">
        <title>101 Dothideomycetes genomes: a test case for predicting lifestyles and emergence of pathogens.</title>
        <authorList>
            <person name="Haridas S."/>
            <person name="Albert R."/>
            <person name="Binder M."/>
            <person name="Bloem J."/>
            <person name="Labutti K."/>
            <person name="Salamov A."/>
            <person name="Andreopoulos B."/>
            <person name="Baker S."/>
            <person name="Barry K."/>
            <person name="Bills G."/>
            <person name="Bluhm B."/>
            <person name="Cannon C."/>
            <person name="Castanera R."/>
            <person name="Culley D."/>
            <person name="Daum C."/>
            <person name="Ezra D."/>
            <person name="Gonzalez J."/>
            <person name="Henrissat B."/>
            <person name="Kuo A."/>
            <person name="Liang C."/>
            <person name="Lipzen A."/>
            <person name="Lutzoni F."/>
            <person name="Magnuson J."/>
            <person name="Mondo S."/>
            <person name="Nolan M."/>
            <person name="Ohm R."/>
            <person name="Pangilinan J."/>
            <person name="Park H.-J."/>
            <person name="Ramirez L."/>
            <person name="Alfaro M."/>
            <person name="Sun H."/>
            <person name="Tritt A."/>
            <person name="Yoshinaga Y."/>
            <person name="Zwiers L.-H."/>
            <person name="Turgeon B."/>
            <person name="Goodwin S."/>
            <person name="Spatafora J."/>
            <person name="Crous P."/>
            <person name="Grigoriev I."/>
        </authorList>
    </citation>
    <scope>NUCLEOTIDE SEQUENCE</scope>
    <source>
        <strain evidence="3">CBS 125425</strain>
    </source>
</reference>
<keyword evidence="2" id="KW-0812">Transmembrane</keyword>
<evidence type="ECO:0000256" key="1">
    <source>
        <dbReference type="SAM" id="MobiDB-lite"/>
    </source>
</evidence>